<dbReference type="Proteomes" id="UP001222770">
    <property type="component" value="Unassembled WGS sequence"/>
</dbReference>
<keyword evidence="3" id="KW-1185">Reference proteome</keyword>
<accession>A0ABT6CD53</accession>
<evidence type="ECO:0000313" key="2">
    <source>
        <dbReference type="EMBL" id="MDF8331752.1"/>
    </source>
</evidence>
<comment type="caution">
    <text evidence="2">The sequence shown here is derived from an EMBL/GenBank/DDBJ whole genome shotgun (WGS) entry which is preliminary data.</text>
</comment>
<feature type="signal peptide" evidence="1">
    <location>
        <begin position="1"/>
        <end position="43"/>
    </location>
</feature>
<dbReference type="NCBIfam" id="TIGR02001">
    <property type="entry name" value="gcw_chp"/>
    <property type="match status" value="1"/>
</dbReference>
<evidence type="ECO:0000313" key="3">
    <source>
        <dbReference type="Proteomes" id="UP001222770"/>
    </source>
</evidence>
<dbReference type="EMBL" id="JAROCY010000001">
    <property type="protein sequence ID" value="MDF8331752.1"/>
    <property type="molecule type" value="Genomic_DNA"/>
</dbReference>
<sequence>MPARPWRGSRGLTCAPAKPVTDTARLLACAAALACLTANQARAQVAGSISLATNELFRGETVTGDAPAISAGLSLDGPGGFFAGASATVTSGDGDLRVAAVTQYIGYAVRAGDVSVEAGVIHRSYARIVDRDYRRGFFEGYLGASRKGVKLRVYVSPDYLRDGQATYYAEVNARLLQLSKWSLDGHAGLSLIPYDKSGPGGLHKYRDWRLQVSRPAGRLYLSAGVAATNYPVYDASGKARVFASASFAF</sequence>
<dbReference type="Pfam" id="PF09694">
    <property type="entry name" value="Gcw_chp"/>
    <property type="match status" value="1"/>
</dbReference>
<name>A0ABT6CD53_9SPHN</name>
<organism evidence="2 3">
    <name type="scientific">Novosphingobium cyanobacteriorum</name>
    <dbReference type="NCBI Taxonomy" id="3024215"/>
    <lineage>
        <taxon>Bacteria</taxon>
        <taxon>Pseudomonadati</taxon>
        <taxon>Pseudomonadota</taxon>
        <taxon>Alphaproteobacteria</taxon>
        <taxon>Sphingomonadales</taxon>
        <taxon>Sphingomonadaceae</taxon>
        <taxon>Novosphingobium</taxon>
    </lineage>
</organism>
<evidence type="ECO:0000256" key="1">
    <source>
        <dbReference type="SAM" id="SignalP"/>
    </source>
</evidence>
<proteinExistence type="predicted"/>
<reference evidence="2 3" key="1">
    <citation type="submission" date="2023-03" db="EMBL/GenBank/DDBJ databases">
        <title>Novosphingobium cyanobacteriorum sp. nov., isolated from a eutrophic reservoir during the Microcystis bloom period.</title>
        <authorList>
            <person name="Kang M."/>
            <person name="Le V."/>
            <person name="Ko S.-R."/>
            <person name="Lee S.-A."/>
            <person name="Ahn C.-Y."/>
        </authorList>
    </citation>
    <scope>NUCLEOTIDE SEQUENCE [LARGE SCALE GENOMIC DNA]</scope>
    <source>
        <strain evidence="2 3">HBC54</strain>
    </source>
</reference>
<feature type="chain" id="PRO_5046115358" evidence="1">
    <location>
        <begin position="44"/>
        <end position="249"/>
    </location>
</feature>
<keyword evidence="1" id="KW-0732">Signal</keyword>
<dbReference type="RefSeq" id="WP_277274856.1">
    <property type="nucleotide sequence ID" value="NZ_JAROCY010000001.1"/>
</dbReference>
<gene>
    <name evidence="2" type="ORF">POM99_00930</name>
</gene>
<dbReference type="InterPro" id="IPR010239">
    <property type="entry name" value="CHP02001"/>
</dbReference>
<protein>
    <submittedName>
        <fullName evidence="2">TorF family putative porin</fullName>
    </submittedName>
</protein>